<protein>
    <submittedName>
        <fullName evidence="1">Uncharacterized protein</fullName>
    </submittedName>
</protein>
<keyword evidence="2" id="KW-1185">Reference proteome</keyword>
<evidence type="ECO:0000313" key="2">
    <source>
        <dbReference type="Proteomes" id="UP001497680"/>
    </source>
</evidence>
<organism evidence="1 2">
    <name type="scientific">Hypoxylon rubiginosum</name>
    <dbReference type="NCBI Taxonomy" id="110542"/>
    <lineage>
        <taxon>Eukaryota</taxon>
        <taxon>Fungi</taxon>
        <taxon>Dikarya</taxon>
        <taxon>Ascomycota</taxon>
        <taxon>Pezizomycotina</taxon>
        <taxon>Sordariomycetes</taxon>
        <taxon>Xylariomycetidae</taxon>
        <taxon>Xylariales</taxon>
        <taxon>Hypoxylaceae</taxon>
        <taxon>Hypoxylon</taxon>
    </lineage>
</organism>
<accession>A0ACC0CKQ0</accession>
<comment type="caution">
    <text evidence="1">The sequence shown here is derived from an EMBL/GenBank/DDBJ whole genome shotgun (WGS) entry which is preliminary data.</text>
</comment>
<sequence>MGSPPKPSNNRDTPERKRSVEKVAASPGGAELYKPFQVMLEKLEDWEFSSCEERFNEQMDIFHTYLENNRETIAEGTHFIRLDLSLSLNDHYLTTELEQQEGSAFLSIAQLCSNKTLLKEVVTIIGKEQGESKEALLQTYVDRDGYNLLHLLADIIIRKCDAGRSILEKDWEAWKYFIAKYPALADRTNSMDQTPSDMIEESTPLGSPPTSAGTPTAGPYCYVLK</sequence>
<reference evidence="1 2" key="1">
    <citation type="journal article" date="2022" name="New Phytol.">
        <title>Ecological generalism drives hyperdiversity of secondary metabolite gene clusters in xylarialean endophytes.</title>
        <authorList>
            <person name="Franco M.E.E."/>
            <person name="Wisecaver J.H."/>
            <person name="Arnold A.E."/>
            <person name="Ju Y.M."/>
            <person name="Slot J.C."/>
            <person name="Ahrendt S."/>
            <person name="Moore L.P."/>
            <person name="Eastman K.E."/>
            <person name="Scott K."/>
            <person name="Konkel Z."/>
            <person name="Mondo S.J."/>
            <person name="Kuo A."/>
            <person name="Hayes R.D."/>
            <person name="Haridas S."/>
            <person name="Andreopoulos B."/>
            <person name="Riley R."/>
            <person name="LaButti K."/>
            <person name="Pangilinan J."/>
            <person name="Lipzen A."/>
            <person name="Amirebrahimi M."/>
            <person name="Yan J."/>
            <person name="Adam C."/>
            <person name="Keymanesh K."/>
            <person name="Ng V."/>
            <person name="Louie K."/>
            <person name="Northen T."/>
            <person name="Drula E."/>
            <person name="Henrissat B."/>
            <person name="Hsieh H.M."/>
            <person name="Youens-Clark K."/>
            <person name="Lutzoni F."/>
            <person name="Miadlikowska J."/>
            <person name="Eastwood D.C."/>
            <person name="Hamelin R.C."/>
            <person name="Grigoriev I.V."/>
            <person name="U'Ren J.M."/>
        </authorList>
    </citation>
    <scope>NUCLEOTIDE SEQUENCE [LARGE SCALE GENOMIC DNA]</scope>
    <source>
        <strain evidence="1 2">ER1909</strain>
    </source>
</reference>
<dbReference type="EMBL" id="MU394417">
    <property type="protein sequence ID" value="KAI6080900.1"/>
    <property type="molecule type" value="Genomic_DNA"/>
</dbReference>
<gene>
    <name evidence="1" type="ORF">F4821DRAFT_42126</name>
</gene>
<dbReference type="Proteomes" id="UP001497680">
    <property type="component" value="Unassembled WGS sequence"/>
</dbReference>
<proteinExistence type="predicted"/>
<evidence type="ECO:0000313" key="1">
    <source>
        <dbReference type="EMBL" id="KAI6080900.1"/>
    </source>
</evidence>
<name>A0ACC0CKQ0_9PEZI</name>